<name>A0A1A7NR00_9PAST</name>
<reference evidence="2 3" key="1">
    <citation type="submission" date="2014-11" db="EMBL/GenBank/DDBJ databases">
        <title>Pan-genome of Gallibacterium spp.</title>
        <authorList>
            <person name="Kudirkiene E."/>
            <person name="Bojesen A.M."/>
        </authorList>
    </citation>
    <scope>NUCLEOTIDE SEQUENCE [LARGE SCALE GENOMIC DNA]</scope>
    <source>
        <strain evidence="2 3">F151</strain>
    </source>
</reference>
<organism evidence="2 3">
    <name type="scientific">Gallibacterium genomosp. 3</name>
    <dbReference type="NCBI Taxonomy" id="505345"/>
    <lineage>
        <taxon>Bacteria</taxon>
        <taxon>Pseudomonadati</taxon>
        <taxon>Pseudomonadota</taxon>
        <taxon>Gammaproteobacteria</taxon>
        <taxon>Pasteurellales</taxon>
        <taxon>Pasteurellaceae</taxon>
        <taxon>Gallibacterium</taxon>
    </lineage>
</organism>
<dbReference type="PANTHER" id="PTHR43404">
    <property type="entry name" value="LIPOPOLYSACCHARIDE CHOLINEPHOSPHOTRANSFERASE LICD"/>
    <property type="match status" value="1"/>
</dbReference>
<gene>
    <name evidence="2" type="ORF">QV01_05955</name>
</gene>
<dbReference type="Pfam" id="PF04991">
    <property type="entry name" value="LicD"/>
    <property type="match status" value="1"/>
</dbReference>
<dbReference type="AlphaFoldDB" id="A0A1A7NR00"/>
<dbReference type="OrthoDB" id="9786100at2"/>
<keyword evidence="3" id="KW-1185">Reference proteome</keyword>
<evidence type="ECO:0000259" key="1">
    <source>
        <dbReference type="Pfam" id="PF04991"/>
    </source>
</evidence>
<accession>A0A1A7NR00</accession>
<sequence>MQGVKFNMKKRQKLSHQEYKNFLLRTLINFDKICRENNISYSLAYGSMLGAVRHHGFIPWDDDVDILMLRDEYEKFVKIWNKNNNVLKDNYELWGIDDERNFFYGHLVKFFDKNTVLIEKTKNHIIKYGVFIDIFILEDISSNIKIAEKQQKKYKFYRKLLSHFYKHGRYLNFLAKKISTKIPSTYFFIDKLKNITKQEKSEYVSVYAPIDKILYKREYFNNIIYFPFEGYMFPVSAQYDTLLKQQYGNYMILPPEEERKGHNVEAYIYES</sequence>
<evidence type="ECO:0000313" key="2">
    <source>
        <dbReference type="EMBL" id="OBW92035.1"/>
    </source>
</evidence>
<proteinExistence type="predicted"/>
<dbReference type="PANTHER" id="PTHR43404:SF2">
    <property type="entry name" value="LIPOPOLYSACCHARIDE CHOLINEPHOSPHOTRANSFERASE LICD"/>
    <property type="match status" value="1"/>
</dbReference>
<dbReference type="InterPro" id="IPR007074">
    <property type="entry name" value="LicD/FKTN/FKRP_NTP_transf"/>
</dbReference>
<dbReference type="Proteomes" id="UP000243558">
    <property type="component" value="Unassembled WGS sequence"/>
</dbReference>
<evidence type="ECO:0000313" key="3">
    <source>
        <dbReference type="Proteomes" id="UP000243558"/>
    </source>
</evidence>
<dbReference type="GO" id="GO:0009100">
    <property type="term" value="P:glycoprotein metabolic process"/>
    <property type="evidence" value="ECO:0007669"/>
    <property type="project" value="UniProtKB-ARBA"/>
</dbReference>
<protein>
    <recommendedName>
        <fullName evidence="1">LicD/FKTN/FKRP nucleotidyltransferase domain-containing protein</fullName>
    </recommendedName>
</protein>
<dbReference type="InterPro" id="IPR052942">
    <property type="entry name" value="LPS_cholinephosphotransferase"/>
</dbReference>
<dbReference type="PATRIC" id="fig|505345.7.peg.1178"/>
<feature type="domain" description="LicD/FKTN/FKRP nucleotidyltransferase" evidence="1">
    <location>
        <begin position="34"/>
        <end position="248"/>
    </location>
</feature>
<comment type="caution">
    <text evidence="2">The sequence shown here is derived from an EMBL/GenBank/DDBJ whole genome shotgun (WGS) entry which is preliminary data.</text>
</comment>
<dbReference type="EMBL" id="JTJM01000025">
    <property type="protein sequence ID" value="OBW92035.1"/>
    <property type="molecule type" value="Genomic_DNA"/>
</dbReference>